<organism evidence="2 3">
    <name type="scientific">Dorcoceras hygrometricum</name>
    <dbReference type="NCBI Taxonomy" id="472368"/>
    <lineage>
        <taxon>Eukaryota</taxon>
        <taxon>Viridiplantae</taxon>
        <taxon>Streptophyta</taxon>
        <taxon>Embryophyta</taxon>
        <taxon>Tracheophyta</taxon>
        <taxon>Spermatophyta</taxon>
        <taxon>Magnoliopsida</taxon>
        <taxon>eudicotyledons</taxon>
        <taxon>Gunneridae</taxon>
        <taxon>Pentapetalae</taxon>
        <taxon>asterids</taxon>
        <taxon>lamiids</taxon>
        <taxon>Lamiales</taxon>
        <taxon>Gesneriaceae</taxon>
        <taxon>Didymocarpoideae</taxon>
        <taxon>Trichosporeae</taxon>
        <taxon>Loxocarpinae</taxon>
        <taxon>Dorcoceras</taxon>
    </lineage>
</organism>
<proteinExistence type="predicted"/>
<reference evidence="2 3" key="1">
    <citation type="journal article" date="2015" name="Proc. Natl. Acad. Sci. U.S.A.">
        <title>The resurrection genome of Boea hygrometrica: A blueprint for survival of dehydration.</title>
        <authorList>
            <person name="Xiao L."/>
            <person name="Yang G."/>
            <person name="Zhang L."/>
            <person name="Yang X."/>
            <person name="Zhao S."/>
            <person name="Ji Z."/>
            <person name="Zhou Q."/>
            <person name="Hu M."/>
            <person name="Wang Y."/>
            <person name="Chen M."/>
            <person name="Xu Y."/>
            <person name="Jin H."/>
            <person name="Xiao X."/>
            <person name="Hu G."/>
            <person name="Bao F."/>
            <person name="Hu Y."/>
            <person name="Wan P."/>
            <person name="Li L."/>
            <person name="Deng X."/>
            <person name="Kuang T."/>
            <person name="Xiang C."/>
            <person name="Zhu J.K."/>
            <person name="Oliver M.J."/>
            <person name="He Y."/>
        </authorList>
    </citation>
    <scope>NUCLEOTIDE SEQUENCE [LARGE SCALE GENOMIC DNA]</scope>
    <source>
        <strain evidence="3">cv. XS01</strain>
    </source>
</reference>
<name>A0A2Z7B168_9LAMI</name>
<evidence type="ECO:0000256" key="1">
    <source>
        <dbReference type="SAM" id="Phobius"/>
    </source>
</evidence>
<keyword evidence="1" id="KW-1133">Transmembrane helix</keyword>
<accession>A0A2Z7B168</accession>
<dbReference type="AlphaFoldDB" id="A0A2Z7B168"/>
<feature type="transmembrane region" description="Helical" evidence="1">
    <location>
        <begin position="27"/>
        <end position="44"/>
    </location>
</feature>
<keyword evidence="3" id="KW-1185">Reference proteome</keyword>
<sequence length="78" mass="8502">MIWFLSTAILSGIVCLCAPYYGTLEALPIYALSIFGSTLLFYVYSICDDEDCFVVVGKGNAFCRKGGRVVGKNSLAIY</sequence>
<dbReference type="Proteomes" id="UP000250235">
    <property type="component" value="Unassembled WGS sequence"/>
</dbReference>
<protein>
    <submittedName>
        <fullName evidence="2">Uncharacterized protein</fullName>
    </submittedName>
</protein>
<evidence type="ECO:0000313" key="3">
    <source>
        <dbReference type="Proteomes" id="UP000250235"/>
    </source>
</evidence>
<keyword evidence="1" id="KW-0472">Membrane</keyword>
<keyword evidence="1" id="KW-0812">Transmembrane</keyword>
<dbReference type="EMBL" id="KV011878">
    <property type="protein sequence ID" value="KZV25419.1"/>
    <property type="molecule type" value="Genomic_DNA"/>
</dbReference>
<gene>
    <name evidence="2" type="ORF">F511_19799</name>
</gene>
<evidence type="ECO:0000313" key="2">
    <source>
        <dbReference type="EMBL" id="KZV25419.1"/>
    </source>
</evidence>